<evidence type="ECO:0000313" key="1">
    <source>
        <dbReference type="EMBL" id="OMJ87056.1"/>
    </source>
</evidence>
<evidence type="ECO:0000313" key="2">
    <source>
        <dbReference type="Proteomes" id="UP000187209"/>
    </source>
</evidence>
<organism evidence="1 2">
    <name type="scientific">Stentor coeruleus</name>
    <dbReference type="NCBI Taxonomy" id="5963"/>
    <lineage>
        <taxon>Eukaryota</taxon>
        <taxon>Sar</taxon>
        <taxon>Alveolata</taxon>
        <taxon>Ciliophora</taxon>
        <taxon>Postciliodesmatophora</taxon>
        <taxon>Heterotrichea</taxon>
        <taxon>Heterotrichida</taxon>
        <taxon>Stentoridae</taxon>
        <taxon>Stentor</taxon>
    </lineage>
</organism>
<sequence length="185" mass="21495">MEIIGKRQFSLRKAFIRPDTARATLSSRLSKNNDIQVPTKKFMPKSRKLTRHEVSTSPMIFDCDNLDILTPKKLIVIIKPNQENEETSSTMVREEIIREHKRKSLPRSRKIKCPLAFLDLPLSCISITKEISSPLKFTKRFKKNNTRPRLLKRHYSDHSYLGKNNQKTFDLADVLNISSGKIKMN</sequence>
<protein>
    <submittedName>
        <fullName evidence="1">Uncharacterized protein</fullName>
    </submittedName>
</protein>
<reference evidence="1 2" key="1">
    <citation type="submission" date="2016-11" db="EMBL/GenBank/DDBJ databases">
        <title>The macronuclear genome of Stentor coeruleus: a giant cell with tiny introns.</title>
        <authorList>
            <person name="Slabodnick M."/>
            <person name="Ruby J.G."/>
            <person name="Reiff S.B."/>
            <person name="Swart E.C."/>
            <person name="Gosai S."/>
            <person name="Prabakaran S."/>
            <person name="Witkowska E."/>
            <person name="Larue G.E."/>
            <person name="Fisher S."/>
            <person name="Freeman R.M."/>
            <person name="Gunawardena J."/>
            <person name="Chu W."/>
            <person name="Stover N.A."/>
            <person name="Gregory B.D."/>
            <person name="Nowacki M."/>
            <person name="Derisi J."/>
            <person name="Roy S.W."/>
            <person name="Marshall W.F."/>
            <person name="Sood P."/>
        </authorList>
    </citation>
    <scope>NUCLEOTIDE SEQUENCE [LARGE SCALE GENOMIC DNA]</scope>
    <source>
        <strain evidence="1">WM001</strain>
    </source>
</reference>
<accession>A0A1R2CDL3</accession>
<dbReference type="AlphaFoldDB" id="A0A1R2CDL3"/>
<dbReference type="Proteomes" id="UP000187209">
    <property type="component" value="Unassembled WGS sequence"/>
</dbReference>
<keyword evidence="2" id="KW-1185">Reference proteome</keyword>
<proteinExistence type="predicted"/>
<name>A0A1R2CDL3_9CILI</name>
<dbReference type="EMBL" id="MPUH01000187">
    <property type="protein sequence ID" value="OMJ87056.1"/>
    <property type="molecule type" value="Genomic_DNA"/>
</dbReference>
<gene>
    <name evidence="1" type="ORF">SteCoe_11297</name>
</gene>
<comment type="caution">
    <text evidence="1">The sequence shown here is derived from an EMBL/GenBank/DDBJ whole genome shotgun (WGS) entry which is preliminary data.</text>
</comment>